<comment type="similarity">
    <text evidence="1">Belongs to the Di19 family.</text>
</comment>
<dbReference type="Pfam" id="PF14571">
    <property type="entry name" value="Di19_C"/>
    <property type="match status" value="1"/>
</dbReference>
<feature type="domain" description="Di19 zinc-binding" evidence="3">
    <location>
        <begin position="53"/>
        <end position="104"/>
    </location>
</feature>
<accession>A0AAV5CBJ6</accession>
<dbReference type="PANTHER" id="PTHR31875">
    <property type="entry name" value="PROTEIN DEHYDRATION-INDUCED 19"/>
    <property type="match status" value="1"/>
</dbReference>
<evidence type="ECO:0000256" key="1">
    <source>
        <dbReference type="ARBA" id="ARBA00007109"/>
    </source>
</evidence>
<dbReference type="AlphaFoldDB" id="A0AAV5CBJ6"/>
<sequence length="222" mass="24511">MSTDSYERLIGERRRRGTCFDALIGLEEVEGSDAEEEDEEEEEEERAAAAGDELPCPFCGEEFDAVGLYLHIDGEHHAEAKAGVCPVCSDSMGINLVTHITSEHPSFLKDKWRNRRSSNGSQSSTLALLKKDLHERNRQSLYGVSSRAAPMSTEPDPLLSSFVGRFVEVDLPKEAPQGLLDETNVGSDTLEQKAAERYGNLFTFGTLHSPSTLIFCCDMSSF</sequence>
<evidence type="ECO:0000259" key="4">
    <source>
        <dbReference type="Pfam" id="PF14571"/>
    </source>
</evidence>
<dbReference type="EMBL" id="BQKI01000005">
    <property type="protein sequence ID" value="GJM95469.1"/>
    <property type="molecule type" value="Genomic_DNA"/>
</dbReference>
<dbReference type="PANTHER" id="PTHR31875:SF23">
    <property type="entry name" value="PROTEIN DEHYDRATION-INDUCED 19 HOMOLOG 4"/>
    <property type="match status" value="1"/>
</dbReference>
<dbReference type="Pfam" id="PF05605">
    <property type="entry name" value="zf-Di19"/>
    <property type="match status" value="1"/>
</dbReference>
<dbReference type="InterPro" id="IPR027935">
    <property type="entry name" value="Di19_C"/>
</dbReference>
<keyword evidence="6" id="KW-1185">Reference proteome</keyword>
<organism evidence="5 6">
    <name type="scientific">Eleusine coracana subsp. coracana</name>
    <dbReference type="NCBI Taxonomy" id="191504"/>
    <lineage>
        <taxon>Eukaryota</taxon>
        <taxon>Viridiplantae</taxon>
        <taxon>Streptophyta</taxon>
        <taxon>Embryophyta</taxon>
        <taxon>Tracheophyta</taxon>
        <taxon>Spermatophyta</taxon>
        <taxon>Magnoliopsida</taxon>
        <taxon>Liliopsida</taxon>
        <taxon>Poales</taxon>
        <taxon>Poaceae</taxon>
        <taxon>PACMAD clade</taxon>
        <taxon>Chloridoideae</taxon>
        <taxon>Cynodonteae</taxon>
        <taxon>Eleusininae</taxon>
        <taxon>Eleusine</taxon>
    </lineage>
</organism>
<dbReference type="InterPro" id="IPR033347">
    <property type="entry name" value="Di19"/>
</dbReference>
<comment type="caution">
    <text evidence="5">The sequence shown here is derived from an EMBL/GenBank/DDBJ whole genome shotgun (WGS) entry which is preliminary data.</text>
</comment>
<evidence type="ECO:0000259" key="3">
    <source>
        <dbReference type="Pfam" id="PF05605"/>
    </source>
</evidence>
<evidence type="ECO:0000313" key="5">
    <source>
        <dbReference type="EMBL" id="GJM95469.1"/>
    </source>
</evidence>
<feature type="compositionally biased region" description="Acidic residues" evidence="2">
    <location>
        <begin position="27"/>
        <end position="45"/>
    </location>
</feature>
<dbReference type="InterPro" id="IPR008598">
    <property type="entry name" value="Di19_Zn-bd"/>
</dbReference>
<gene>
    <name evidence="5" type="primary">ga12207</name>
    <name evidence="5" type="ORF">PR202_ga12207</name>
</gene>
<evidence type="ECO:0000256" key="2">
    <source>
        <dbReference type="SAM" id="MobiDB-lite"/>
    </source>
</evidence>
<feature type="region of interest" description="Disordered" evidence="2">
    <location>
        <begin position="27"/>
        <end position="51"/>
    </location>
</feature>
<proteinExistence type="inferred from homology"/>
<dbReference type="Proteomes" id="UP001054889">
    <property type="component" value="Unassembled WGS sequence"/>
</dbReference>
<feature type="domain" description="Di19 C-terminal" evidence="4">
    <location>
        <begin position="126"/>
        <end position="197"/>
    </location>
</feature>
<name>A0AAV5CBJ6_ELECO</name>
<evidence type="ECO:0000313" key="6">
    <source>
        <dbReference type="Proteomes" id="UP001054889"/>
    </source>
</evidence>
<reference evidence="5" key="1">
    <citation type="journal article" date="2018" name="DNA Res.">
        <title>Multiple hybrid de novo genome assembly of finger millet, an orphan allotetraploid crop.</title>
        <authorList>
            <person name="Hatakeyama M."/>
            <person name="Aluri S."/>
            <person name="Balachadran M.T."/>
            <person name="Sivarajan S.R."/>
            <person name="Patrignani A."/>
            <person name="Gruter S."/>
            <person name="Poveda L."/>
            <person name="Shimizu-Inatsugi R."/>
            <person name="Baeten J."/>
            <person name="Francoijs K.J."/>
            <person name="Nataraja K.N."/>
            <person name="Reddy Y.A.N."/>
            <person name="Phadnis S."/>
            <person name="Ravikumar R.L."/>
            <person name="Schlapbach R."/>
            <person name="Sreeman S.M."/>
            <person name="Shimizu K.K."/>
        </authorList>
    </citation>
    <scope>NUCLEOTIDE SEQUENCE</scope>
</reference>
<protein>
    <submittedName>
        <fullName evidence="5">Uncharacterized protein</fullName>
    </submittedName>
</protein>
<reference evidence="5" key="2">
    <citation type="submission" date="2021-12" db="EMBL/GenBank/DDBJ databases">
        <title>Resequencing data analysis of finger millet.</title>
        <authorList>
            <person name="Hatakeyama M."/>
            <person name="Aluri S."/>
            <person name="Balachadran M.T."/>
            <person name="Sivarajan S.R."/>
            <person name="Poveda L."/>
            <person name="Shimizu-Inatsugi R."/>
            <person name="Schlapbach R."/>
            <person name="Sreeman S.M."/>
            <person name="Shimizu K.K."/>
        </authorList>
    </citation>
    <scope>NUCLEOTIDE SEQUENCE</scope>
</reference>